<proteinExistence type="predicted"/>
<dbReference type="Proteomes" id="UP001159428">
    <property type="component" value="Unassembled WGS sequence"/>
</dbReference>
<name>A0AAU9WB36_9CNID</name>
<gene>
    <name evidence="1" type="ORF">PMEA_00003207</name>
</gene>
<accession>A0AAU9WB36</accession>
<keyword evidence="2" id="KW-1185">Reference proteome</keyword>
<evidence type="ECO:0000313" key="1">
    <source>
        <dbReference type="EMBL" id="CAH3108223.1"/>
    </source>
</evidence>
<dbReference type="AlphaFoldDB" id="A0AAU9WB36"/>
<dbReference type="EMBL" id="CALNXJ010000011">
    <property type="protein sequence ID" value="CAH3108223.1"/>
    <property type="molecule type" value="Genomic_DNA"/>
</dbReference>
<reference evidence="1 2" key="1">
    <citation type="submission" date="2022-05" db="EMBL/GenBank/DDBJ databases">
        <authorList>
            <consortium name="Genoscope - CEA"/>
            <person name="William W."/>
        </authorList>
    </citation>
    <scope>NUCLEOTIDE SEQUENCE [LARGE SCALE GENOMIC DNA]</scope>
</reference>
<protein>
    <recommendedName>
        <fullName evidence="3">DDE-1 domain-containing protein</fullName>
    </recommendedName>
</protein>
<comment type="caution">
    <text evidence="1">The sequence shown here is derived from an EMBL/GenBank/DDBJ whole genome shotgun (WGS) entry which is preliminary data.</text>
</comment>
<evidence type="ECO:0008006" key="3">
    <source>
        <dbReference type="Google" id="ProtNLM"/>
    </source>
</evidence>
<sequence length="120" mass="13535">MLAGNHTFTPAGRIRKPDLRQICQWILDSWNAISTDTIKRSFLKCCITNALDGTEDDILWEDMDESDPFADNDGAESIVDEEGELFYAGEEEVSILDVNEQGYRDIFGESDIDEGDFNGF</sequence>
<organism evidence="1 2">
    <name type="scientific">Pocillopora meandrina</name>
    <dbReference type="NCBI Taxonomy" id="46732"/>
    <lineage>
        <taxon>Eukaryota</taxon>
        <taxon>Metazoa</taxon>
        <taxon>Cnidaria</taxon>
        <taxon>Anthozoa</taxon>
        <taxon>Hexacorallia</taxon>
        <taxon>Scleractinia</taxon>
        <taxon>Astrocoeniina</taxon>
        <taxon>Pocilloporidae</taxon>
        <taxon>Pocillopora</taxon>
    </lineage>
</organism>
<evidence type="ECO:0000313" key="2">
    <source>
        <dbReference type="Proteomes" id="UP001159428"/>
    </source>
</evidence>